<evidence type="ECO:0000256" key="1">
    <source>
        <dbReference type="ARBA" id="ARBA00006485"/>
    </source>
</evidence>
<comment type="similarity">
    <text evidence="1">Belongs to the protein kinase superfamily. CMGC Ser/Thr protein kinase family. CDC2/CDKX subfamily.</text>
</comment>
<reference evidence="6" key="1">
    <citation type="submission" date="2022-03" db="EMBL/GenBank/DDBJ databases">
        <title>Draft genome sequence of Aduncisulcus paluster, a free-living microaerophilic Fornicata.</title>
        <authorList>
            <person name="Yuyama I."/>
            <person name="Kume K."/>
            <person name="Tamura T."/>
            <person name="Inagaki Y."/>
            <person name="Hashimoto T."/>
        </authorList>
    </citation>
    <scope>NUCLEOTIDE SEQUENCE</scope>
    <source>
        <strain evidence="6">NY0171</strain>
    </source>
</reference>
<dbReference type="Pfam" id="PF00069">
    <property type="entry name" value="Pkinase"/>
    <property type="match status" value="2"/>
</dbReference>
<dbReference type="Gene3D" id="3.30.200.20">
    <property type="entry name" value="Phosphorylase Kinase, domain 1"/>
    <property type="match status" value="1"/>
</dbReference>
<dbReference type="InterPro" id="IPR011009">
    <property type="entry name" value="Kinase-like_dom_sf"/>
</dbReference>
<organism evidence="6 7">
    <name type="scientific">Aduncisulcus paluster</name>
    <dbReference type="NCBI Taxonomy" id="2918883"/>
    <lineage>
        <taxon>Eukaryota</taxon>
        <taxon>Metamonada</taxon>
        <taxon>Carpediemonas-like organisms</taxon>
        <taxon>Aduncisulcus</taxon>
    </lineage>
</organism>
<dbReference type="InterPro" id="IPR050108">
    <property type="entry name" value="CDK"/>
</dbReference>
<feature type="region of interest" description="Disordered" evidence="4">
    <location>
        <begin position="303"/>
        <end position="325"/>
    </location>
</feature>
<feature type="compositionally biased region" description="Basic and acidic residues" evidence="4">
    <location>
        <begin position="573"/>
        <end position="586"/>
    </location>
</feature>
<evidence type="ECO:0000259" key="5">
    <source>
        <dbReference type="PROSITE" id="PS50011"/>
    </source>
</evidence>
<keyword evidence="7" id="KW-1185">Reference proteome</keyword>
<sequence length="586" mass="66321">MPKVYASCFKSSTRFSPYSIISSITPFESIIDKCSSRYSPCQWLPDYYSYDTKGQLSGEGTYGKVLEAERKVDKEQIALKLFKKTKAEHIKREGIPRSILRDISLLKMLNHRNIVRMFDVAIAPFEKEKEPLVSPGFSSGTEGYVRRPTSAATPIEINRPVNICLVTEYCQHSLAGLNTCGFLTLDNSSRPVPVFVIKCILKQVISGLRFMHNNHISHRDIKPHNILVTKHGVVKIGDFGISRHIPPSQLKQPQYRFHRIDICFGNIQVLCGEDGHFRGVHAQPSDKRIQKMITDYCGASISSTKKPGSVTDKPSHPATGTSHTTDADASKIRSFLDIKGVLTNRICGLWYRPIECFLEDTNYDLKNDIWSVGIMLLELLIQSHESFFPGYISSDEAMVAFIFMLRGCPDKVTWAKGVDLLSNFIKKHPKFKFPDQFIPRQSTSFSSSSSSSSSSWDANKVLRNYVESRTTFELDDLCFDLLCSMLELNPEKRPSCDEILAHPWMSDATDNPSAIMSILPTFGGCHSSKAERITEAAHRTHRTKALSYISSSLKRRKEEGKLERPPIPPGFKEWMKENYPSEKRKK</sequence>
<evidence type="ECO:0000256" key="3">
    <source>
        <dbReference type="ARBA" id="ARBA00022840"/>
    </source>
</evidence>
<dbReference type="InterPro" id="IPR008271">
    <property type="entry name" value="Ser/Thr_kinase_AS"/>
</dbReference>
<dbReference type="SMART" id="SM00220">
    <property type="entry name" value="S_TKc"/>
    <property type="match status" value="1"/>
</dbReference>
<evidence type="ECO:0000256" key="2">
    <source>
        <dbReference type="ARBA" id="ARBA00022741"/>
    </source>
</evidence>
<dbReference type="PANTHER" id="PTHR24056">
    <property type="entry name" value="CELL DIVISION PROTEIN KINASE"/>
    <property type="match status" value="1"/>
</dbReference>
<dbReference type="Proteomes" id="UP001057375">
    <property type="component" value="Unassembled WGS sequence"/>
</dbReference>
<evidence type="ECO:0000256" key="4">
    <source>
        <dbReference type="SAM" id="MobiDB-lite"/>
    </source>
</evidence>
<evidence type="ECO:0000313" key="6">
    <source>
        <dbReference type="EMBL" id="GKT29667.1"/>
    </source>
</evidence>
<dbReference type="InterPro" id="IPR000719">
    <property type="entry name" value="Prot_kinase_dom"/>
</dbReference>
<feature type="region of interest" description="Disordered" evidence="4">
    <location>
        <begin position="552"/>
        <end position="586"/>
    </location>
</feature>
<name>A0ABQ5KCM5_9EUKA</name>
<comment type="caution">
    <text evidence="6">The sequence shown here is derived from an EMBL/GenBank/DDBJ whole genome shotgun (WGS) entry which is preliminary data.</text>
</comment>
<evidence type="ECO:0000313" key="7">
    <source>
        <dbReference type="Proteomes" id="UP001057375"/>
    </source>
</evidence>
<protein>
    <recommendedName>
        <fullName evidence="5">Protein kinase domain-containing protein</fullName>
    </recommendedName>
</protein>
<keyword evidence="3" id="KW-0067">ATP-binding</keyword>
<dbReference type="PROSITE" id="PS00108">
    <property type="entry name" value="PROTEIN_KINASE_ST"/>
    <property type="match status" value="1"/>
</dbReference>
<accession>A0ABQ5KCM5</accession>
<dbReference type="Gene3D" id="1.10.510.10">
    <property type="entry name" value="Transferase(Phosphotransferase) domain 1"/>
    <property type="match status" value="1"/>
</dbReference>
<feature type="domain" description="Protein kinase" evidence="5">
    <location>
        <begin position="51"/>
        <end position="505"/>
    </location>
</feature>
<dbReference type="SUPFAM" id="SSF56112">
    <property type="entry name" value="Protein kinase-like (PK-like)"/>
    <property type="match status" value="1"/>
</dbReference>
<dbReference type="EMBL" id="BQXS01013841">
    <property type="protein sequence ID" value="GKT29667.1"/>
    <property type="molecule type" value="Genomic_DNA"/>
</dbReference>
<proteinExistence type="inferred from homology"/>
<keyword evidence="2" id="KW-0547">Nucleotide-binding</keyword>
<gene>
    <name evidence="6" type="ORF">ADUPG1_014123</name>
</gene>
<dbReference type="PROSITE" id="PS50011">
    <property type="entry name" value="PROTEIN_KINASE_DOM"/>
    <property type="match status" value="1"/>
</dbReference>